<protein>
    <submittedName>
        <fullName evidence="2">Uncharacterized protein</fullName>
    </submittedName>
</protein>
<gene>
    <name evidence="2" type="ORF">FF38_07055</name>
</gene>
<accession>A0A0L0CH09</accession>
<proteinExistence type="predicted"/>
<feature type="transmembrane region" description="Helical" evidence="1">
    <location>
        <begin position="47"/>
        <end position="68"/>
    </location>
</feature>
<evidence type="ECO:0000313" key="2">
    <source>
        <dbReference type="EMBL" id="KNC31703.1"/>
    </source>
</evidence>
<comment type="caution">
    <text evidence="2">The sequence shown here is derived from an EMBL/GenBank/DDBJ whole genome shotgun (WGS) entry which is preliminary data.</text>
</comment>
<dbReference type="Proteomes" id="UP000037069">
    <property type="component" value="Unassembled WGS sequence"/>
</dbReference>
<organism evidence="2 3">
    <name type="scientific">Lucilia cuprina</name>
    <name type="common">Green bottle fly</name>
    <name type="synonym">Australian sheep blowfly</name>
    <dbReference type="NCBI Taxonomy" id="7375"/>
    <lineage>
        <taxon>Eukaryota</taxon>
        <taxon>Metazoa</taxon>
        <taxon>Ecdysozoa</taxon>
        <taxon>Arthropoda</taxon>
        <taxon>Hexapoda</taxon>
        <taxon>Insecta</taxon>
        <taxon>Pterygota</taxon>
        <taxon>Neoptera</taxon>
        <taxon>Endopterygota</taxon>
        <taxon>Diptera</taxon>
        <taxon>Brachycera</taxon>
        <taxon>Muscomorpha</taxon>
        <taxon>Oestroidea</taxon>
        <taxon>Calliphoridae</taxon>
        <taxon>Luciliinae</taxon>
        <taxon>Lucilia</taxon>
    </lineage>
</organism>
<sequence length="260" mass="28946">MKLPENNKFKNSLLTQSSQSLAKLRKRNSGTKVTIGLNSVYKLVINLNIKSVGFVMTVIVVAVVIAVAHNKDFVCKAKNVVQLVYKTYPSLNLRLRATALFFIISDISRPPELSPSEAEAISGSIFKGSLNWAGGLPKFVRLRTKLTASLCCADDDDDEEEEEVAFVVVADLLRFETVACLDDLRRFFNSLLKSMGIKPTQPDLDFKIPPRRGASFGLRFCLLDDDAREKSTSTSVDLCEVLKFLLKAFKCYLLKVALKN</sequence>
<keyword evidence="1" id="KW-0812">Transmembrane</keyword>
<reference evidence="2 3" key="1">
    <citation type="journal article" date="2015" name="Nat. Commun.">
        <title>Lucilia cuprina genome unlocks parasitic fly biology to underpin future interventions.</title>
        <authorList>
            <person name="Anstead C.A."/>
            <person name="Korhonen P.K."/>
            <person name="Young N.D."/>
            <person name="Hall R.S."/>
            <person name="Jex A.R."/>
            <person name="Murali S.C."/>
            <person name="Hughes D.S."/>
            <person name="Lee S.F."/>
            <person name="Perry T."/>
            <person name="Stroehlein A.J."/>
            <person name="Ansell B.R."/>
            <person name="Breugelmans B."/>
            <person name="Hofmann A."/>
            <person name="Qu J."/>
            <person name="Dugan S."/>
            <person name="Lee S.L."/>
            <person name="Chao H."/>
            <person name="Dinh H."/>
            <person name="Han Y."/>
            <person name="Doddapaneni H.V."/>
            <person name="Worley K.C."/>
            <person name="Muzny D.M."/>
            <person name="Ioannidis P."/>
            <person name="Waterhouse R.M."/>
            <person name="Zdobnov E.M."/>
            <person name="James P.J."/>
            <person name="Bagnall N.H."/>
            <person name="Kotze A.C."/>
            <person name="Gibbs R.A."/>
            <person name="Richards S."/>
            <person name="Batterham P."/>
            <person name="Gasser R.B."/>
        </authorList>
    </citation>
    <scope>NUCLEOTIDE SEQUENCE [LARGE SCALE GENOMIC DNA]</scope>
    <source>
        <strain evidence="2 3">LS</strain>
        <tissue evidence="2">Full body</tissue>
    </source>
</reference>
<name>A0A0L0CH09_LUCCU</name>
<keyword evidence="1" id="KW-0472">Membrane</keyword>
<dbReference type="EMBL" id="JRES01000390">
    <property type="protein sequence ID" value="KNC31703.1"/>
    <property type="molecule type" value="Genomic_DNA"/>
</dbReference>
<evidence type="ECO:0000313" key="3">
    <source>
        <dbReference type="Proteomes" id="UP000037069"/>
    </source>
</evidence>
<keyword evidence="1" id="KW-1133">Transmembrane helix</keyword>
<keyword evidence="3" id="KW-1185">Reference proteome</keyword>
<evidence type="ECO:0000256" key="1">
    <source>
        <dbReference type="SAM" id="Phobius"/>
    </source>
</evidence>
<dbReference type="AlphaFoldDB" id="A0A0L0CH09"/>